<dbReference type="PROSITE" id="PS50027">
    <property type="entry name" value="EGF_LAM_2"/>
    <property type="match status" value="1"/>
</dbReference>
<evidence type="ECO:0000256" key="1">
    <source>
        <dbReference type="ARBA" id="ARBA00022690"/>
    </source>
</evidence>
<dbReference type="PROSITE" id="PS50025">
    <property type="entry name" value="LAM_G_DOMAIN"/>
    <property type="match status" value="1"/>
</dbReference>
<dbReference type="InterPro" id="IPR013320">
    <property type="entry name" value="ConA-like_dom_sf"/>
</dbReference>
<sequence>MILAMLIDMLGKYLDLLTSEISCQEGKFYALKYGCTCNCNRLGSYGESCDVISGQCECKTGVGGLRCDRCEPGYWGLHKIVADGNVGCLPCNCNIRGSARDDCEQMSGRCVCKHGILGMKCDICPEGTVLGEDGCMDESLAKSVPGSCNQLHCKFGAICKESGGRSQCFCEIRCPSTSHPSPVCGSDGNTYATKCQMSVFSCRYQKSIALRQQGPCKTGGVIIGAEDISPRRQAPSGGRRSRRPLSISMNPNPRGIDGFVEFRYNLGSGPVILKSPHRLQQGKFHRLVAKRYLRDGVLTLDGQEDVAGHSEGTLKSLDLSENMFLGYIPSENKG</sequence>
<evidence type="ECO:0000259" key="8">
    <source>
        <dbReference type="PROSITE" id="PS51465"/>
    </source>
</evidence>
<dbReference type="Pfam" id="PF00053">
    <property type="entry name" value="EGF_laminin"/>
    <property type="match status" value="2"/>
</dbReference>
<dbReference type="SMART" id="SM00280">
    <property type="entry name" value="KAZAL"/>
    <property type="match status" value="1"/>
</dbReference>
<dbReference type="EMBL" id="BPLR01015695">
    <property type="protein sequence ID" value="GIY77900.1"/>
    <property type="molecule type" value="Genomic_DNA"/>
</dbReference>
<evidence type="ECO:0000313" key="9">
    <source>
        <dbReference type="EMBL" id="GIY77900.1"/>
    </source>
</evidence>
<dbReference type="SMART" id="SM00180">
    <property type="entry name" value="EGF_Lam"/>
    <property type="match status" value="2"/>
</dbReference>
<evidence type="ECO:0000256" key="3">
    <source>
        <dbReference type="ARBA" id="ARBA00023157"/>
    </source>
</evidence>
<comment type="caution">
    <text evidence="9">The sequence shown here is derived from an EMBL/GenBank/DDBJ whole genome shotgun (WGS) entry which is preliminary data.</text>
</comment>
<keyword evidence="1" id="KW-0646">Protease inhibitor</keyword>
<comment type="caution">
    <text evidence="4">Lacks conserved residue(s) required for the propagation of feature annotation.</text>
</comment>
<name>A0AAV4W761_CAEEX</name>
<keyword evidence="10" id="KW-1185">Reference proteome</keyword>
<dbReference type="Pfam" id="PF07648">
    <property type="entry name" value="Kazal_2"/>
    <property type="match status" value="1"/>
</dbReference>
<dbReference type="Gene3D" id="3.30.60.30">
    <property type="match status" value="1"/>
</dbReference>
<protein>
    <recommendedName>
        <fullName evidence="11">Agrin</fullName>
    </recommendedName>
</protein>
<accession>A0AAV4W761</accession>
<dbReference type="Gene3D" id="2.60.120.200">
    <property type="match status" value="1"/>
</dbReference>
<dbReference type="AlphaFoldDB" id="A0AAV4W761"/>
<dbReference type="InterPro" id="IPR002350">
    <property type="entry name" value="Kazal_dom"/>
</dbReference>
<dbReference type="GO" id="GO:0030154">
    <property type="term" value="P:cell differentiation"/>
    <property type="evidence" value="ECO:0007669"/>
    <property type="project" value="TreeGrafter"/>
</dbReference>
<organism evidence="9 10">
    <name type="scientific">Caerostris extrusa</name>
    <name type="common">Bark spider</name>
    <name type="synonym">Caerostris bankana</name>
    <dbReference type="NCBI Taxonomy" id="172846"/>
    <lineage>
        <taxon>Eukaryota</taxon>
        <taxon>Metazoa</taxon>
        <taxon>Ecdysozoa</taxon>
        <taxon>Arthropoda</taxon>
        <taxon>Chelicerata</taxon>
        <taxon>Arachnida</taxon>
        <taxon>Araneae</taxon>
        <taxon>Araneomorphae</taxon>
        <taxon>Entelegynae</taxon>
        <taxon>Araneoidea</taxon>
        <taxon>Araneidae</taxon>
        <taxon>Caerostris</taxon>
    </lineage>
</organism>
<dbReference type="CDD" id="cd00110">
    <property type="entry name" value="LamG"/>
    <property type="match status" value="1"/>
</dbReference>
<dbReference type="InterPro" id="IPR001791">
    <property type="entry name" value="Laminin_G"/>
</dbReference>
<dbReference type="CDD" id="cd00104">
    <property type="entry name" value="KAZAL_FS"/>
    <property type="match status" value="1"/>
</dbReference>
<feature type="region of interest" description="Disordered" evidence="5">
    <location>
        <begin position="229"/>
        <end position="250"/>
    </location>
</feature>
<dbReference type="PROSITE" id="PS01248">
    <property type="entry name" value="EGF_LAM_1"/>
    <property type="match status" value="1"/>
</dbReference>
<dbReference type="PANTHER" id="PTHR10913:SF45">
    <property type="entry name" value="FOLLISTATIN, ISOFORM A-RELATED"/>
    <property type="match status" value="1"/>
</dbReference>
<dbReference type="InterPro" id="IPR036058">
    <property type="entry name" value="Kazal_dom_sf"/>
</dbReference>
<keyword evidence="3 4" id="KW-1015">Disulfide bond</keyword>
<feature type="disulfide bond" evidence="4">
    <location>
        <begin position="37"/>
        <end position="49"/>
    </location>
</feature>
<feature type="domain" description="Laminin G" evidence="6">
    <location>
        <begin position="181"/>
        <end position="334"/>
    </location>
</feature>
<evidence type="ECO:0000256" key="5">
    <source>
        <dbReference type="SAM" id="MobiDB-lite"/>
    </source>
</evidence>
<dbReference type="SUPFAM" id="SSF57196">
    <property type="entry name" value="EGF/Laminin"/>
    <property type="match status" value="2"/>
</dbReference>
<evidence type="ECO:0000256" key="4">
    <source>
        <dbReference type="PROSITE-ProRule" id="PRU00460"/>
    </source>
</evidence>
<proteinExistence type="predicted"/>
<dbReference type="SUPFAM" id="SSF100895">
    <property type="entry name" value="Kazal-type serine protease inhibitors"/>
    <property type="match status" value="1"/>
</dbReference>
<keyword evidence="2" id="KW-0722">Serine protease inhibitor</keyword>
<feature type="domain" description="Kazal-like" evidence="8">
    <location>
        <begin position="169"/>
        <end position="218"/>
    </location>
</feature>
<dbReference type="GO" id="GO:0005576">
    <property type="term" value="C:extracellular region"/>
    <property type="evidence" value="ECO:0007669"/>
    <property type="project" value="TreeGrafter"/>
</dbReference>
<dbReference type="Gene3D" id="2.10.25.10">
    <property type="entry name" value="Laminin"/>
    <property type="match status" value="2"/>
</dbReference>
<dbReference type="Pfam" id="PF00054">
    <property type="entry name" value="Laminin_G_1"/>
    <property type="match status" value="1"/>
</dbReference>
<dbReference type="InterPro" id="IPR002049">
    <property type="entry name" value="LE_dom"/>
</dbReference>
<feature type="disulfide bond" evidence="4">
    <location>
        <begin position="39"/>
        <end position="56"/>
    </location>
</feature>
<evidence type="ECO:0000313" key="10">
    <source>
        <dbReference type="Proteomes" id="UP001054945"/>
    </source>
</evidence>
<dbReference type="CDD" id="cd00055">
    <property type="entry name" value="EGF_Lam"/>
    <property type="match status" value="2"/>
</dbReference>
<evidence type="ECO:0000259" key="6">
    <source>
        <dbReference type="PROSITE" id="PS50025"/>
    </source>
</evidence>
<dbReference type="Proteomes" id="UP001054945">
    <property type="component" value="Unassembled WGS sequence"/>
</dbReference>
<evidence type="ECO:0000256" key="2">
    <source>
        <dbReference type="ARBA" id="ARBA00022900"/>
    </source>
</evidence>
<dbReference type="PROSITE" id="PS51465">
    <property type="entry name" value="KAZAL_2"/>
    <property type="match status" value="1"/>
</dbReference>
<gene>
    <name evidence="9" type="ORF">CEXT_30781</name>
</gene>
<keyword evidence="4" id="KW-0424">Laminin EGF-like domain</keyword>
<dbReference type="FunFam" id="2.10.25.10:FF:000134">
    <property type="entry name" value="Transmembrane agrin"/>
    <property type="match status" value="1"/>
</dbReference>
<feature type="disulfide bond" evidence="4">
    <location>
        <begin position="58"/>
        <end position="67"/>
    </location>
</feature>
<feature type="domain" description="Laminin EGF-like" evidence="7">
    <location>
        <begin position="37"/>
        <end position="90"/>
    </location>
</feature>
<reference evidence="9 10" key="1">
    <citation type="submission" date="2021-06" db="EMBL/GenBank/DDBJ databases">
        <title>Caerostris extrusa draft genome.</title>
        <authorList>
            <person name="Kono N."/>
            <person name="Arakawa K."/>
        </authorList>
    </citation>
    <scope>NUCLEOTIDE SEQUENCE [LARGE SCALE GENOMIC DNA]</scope>
</reference>
<dbReference type="FunFam" id="2.10.25.10:FF:000140">
    <property type="entry name" value="Transmembrane agrin"/>
    <property type="match status" value="1"/>
</dbReference>
<dbReference type="PRINTS" id="PR00011">
    <property type="entry name" value="EGFLAMININ"/>
</dbReference>
<dbReference type="SUPFAM" id="SSF49899">
    <property type="entry name" value="Concanavalin A-like lectins/glucanases"/>
    <property type="match status" value="1"/>
</dbReference>
<dbReference type="InterPro" id="IPR050653">
    <property type="entry name" value="Prot_Inhib_GrowthFact_Antg"/>
</dbReference>
<dbReference type="PANTHER" id="PTHR10913">
    <property type="entry name" value="FOLLISTATIN-RELATED"/>
    <property type="match status" value="1"/>
</dbReference>
<evidence type="ECO:0000259" key="7">
    <source>
        <dbReference type="PROSITE" id="PS50027"/>
    </source>
</evidence>
<evidence type="ECO:0008006" key="11">
    <source>
        <dbReference type="Google" id="ProtNLM"/>
    </source>
</evidence>